<dbReference type="GO" id="GO:0046417">
    <property type="term" value="P:chorismate metabolic process"/>
    <property type="evidence" value="ECO:0007669"/>
    <property type="project" value="InterPro"/>
</dbReference>
<dbReference type="EMBL" id="AWFB01000002">
    <property type="protein sequence ID" value="RAN35785.1"/>
    <property type="molecule type" value="Genomic_DNA"/>
</dbReference>
<sequence length="104" mass="11760">MNTDTDAMAMLQLTKLRSSIDNLDAIIIHTLAERFKATQEVGKLKAVHNMPPADKAREARQIDRLRTLAQESGLDPAFAEKLLNFIVAEVIRHHEQIRDLEADD</sequence>
<comment type="caution">
    <text evidence="3">The sequence shown here is derived from an EMBL/GenBank/DDBJ whole genome shotgun (WGS) entry which is preliminary data.</text>
</comment>
<dbReference type="GO" id="GO:0009697">
    <property type="term" value="P:salicylic acid biosynthetic process"/>
    <property type="evidence" value="ECO:0007669"/>
    <property type="project" value="TreeGrafter"/>
</dbReference>
<dbReference type="Pfam" id="PF01817">
    <property type="entry name" value="CM_2"/>
    <property type="match status" value="1"/>
</dbReference>
<evidence type="ECO:0000313" key="4">
    <source>
        <dbReference type="Proteomes" id="UP000249123"/>
    </source>
</evidence>
<dbReference type="InterPro" id="IPR051331">
    <property type="entry name" value="Chorismate_mutase-related"/>
</dbReference>
<gene>
    <name evidence="3" type="ORF">HY3_06720</name>
</gene>
<accession>A0A062TZ85</accession>
<dbReference type="GO" id="GO:0004106">
    <property type="term" value="F:chorismate mutase activity"/>
    <property type="evidence" value="ECO:0007669"/>
    <property type="project" value="UniProtKB-EC"/>
</dbReference>
<dbReference type="SUPFAM" id="SSF48600">
    <property type="entry name" value="Chorismate mutase II"/>
    <property type="match status" value="1"/>
</dbReference>
<dbReference type="InterPro" id="IPR036979">
    <property type="entry name" value="CM_dom_sf"/>
</dbReference>
<dbReference type="InterPro" id="IPR036263">
    <property type="entry name" value="Chorismate_II_sf"/>
</dbReference>
<reference evidence="3 4" key="1">
    <citation type="submission" date="2013-04" db="EMBL/GenBank/DDBJ databases">
        <title>Hyphomonas sp. T24B3 Genome Sequencing.</title>
        <authorList>
            <person name="Lai Q."/>
            <person name="Shao Z."/>
        </authorList>
    </citation>
    <scope>NUCLEOTIDE SEQUENCE [LARGE SCALE GENOMIC DNA]</scope>
    <source>
        <strain evidence="3 4">T24B3</strain>
    </source>
</reference>
<dbReference type="InterPro" id="IPR002701">
    <property type="entry name" value="CM_II_prokaryot"/>
</dbReference>
<dbReference type="NCBIfam" id="NF006691">
    <property type="entry name" value="PRK09239.1"/>
    <property type="match status" value="1"/>
</dbReference>
<evidence type="ECO:0000313" key="3">
    <source>
        <dbReference type="EMBL" id="RAN35785.1"/>
    </source>
</evidence>
<dbReference type="PANTHER" id="PTHR38041:SF1">
    <property type="entry name" value="CHORISMATE MUTASE"/>
    <property type="match status" value="1"/>
</dbReference>
<dbReference type="SMART" id="SM00830">
    <property type="entry name" value="CM_2"/>
    <property type="match status" value="1"/>
</dbReference>
<dbReference type="PANTHER" id="PTHR38041">
    <property type="entry name" value="CHORISMATE MUTASE"/>
    <property type="match status" value="1"/>
</dbReference>
<dbReference type="PROSITE" id="PS51168">
    <property type="entry name" value="CHORISMATE_MUT_2"/>
    <property type="match status" value="1"/>
</dbReference>
<accession>A0A328JPQ0</accession>
<evidence type="ECO:0000256" key="2">
    <source>
        <dbReference type="ARBA" id="ARBA00023235"/>
    </source>
</evidence>
<dbReference type="eggNOG" id="COG1605">
    <property type="taxonomic scope" value="Bacteria"/>
</dbReference>
<protein>
    <recommendedName>
        <fullName evidence="1">chorismate mutase</fullName>
        <ecNumber evidence="1">5.4.99.5</ecNumber>
    </recommendedName>
</protein>
<proteinExistence type="predicted"/>
<dbReference type="STRING" id="1280941.HY2_05745"/>
<dbReference type="NCBIfam" id="TIGR01795">
    <property type="entry name" value="CM_mono_cladeE"/>
    <property type="match status" value="1"/>
</dbReference>
<name>A0A062TZ85_9PROT</name>
<dbReference type="Proteomes" id="UP000249123">
    <property type="component" value="Unassembled WGS sequence"/>
</dbReference>
<dbReference type="AlphaFoldDB" id="A0A062TZ85"/>
<dbReference type="RefSeq" id="WP_034829238.1">
    <property type="nucleotide sequence ID" value="NZ_AWFA01000078.1"/>
</dbReference>
<keyword evidence="4" id="KW-1185">Reference proteome</keyword>
<keyword evidence="2" id="KW-0413">Isomerase</keyword>
<dbReference type="Gene3D" id="1.20.59.10">
    <property type="entry name" value="Chorismate mutase"/>
    <property type="match status" value="1"/>
</dbReference>
<dbReference type="OrthoDB" id="3267837at2"/>
<dbReference type="InterPro" id="IPR010951">
    <property type="entry name" value="CM_bact"/>
</dbReference>
<evidence type="ECO:0000256" key="1">
    <source>
        <dbReference type="ARBA" id="ARBA00012404"/>
    </source>
</evidence>
<dbReference type="EC" id="5.4.99.5" evidence="1"/>
<organism evidence="3 4">
    <name type="scientific">Hyphomonas pacifica</name>
    <dbReference type="NCBI Taxonomy" id="1280941"/>
    <lineage>
        <taxon>Bacteria</taxon>
        <taxon>Pseudomonadati</taxon>
        <taxon>Pseudomonadota</taxon>
        <taxon>Alphaproteobacteria</taxon>
        <taxon>Hyphomonadales</taxon>
        <taxon>Hyphomonadaceae</taxon>
        <taxon>Hyphomonas</taxon>
    </lineage>
</organism>